<keyword evidence="2" id="KW-1185">Reference proteome</keyword>
<dbReference type="SUPFAM" id="SSF101386">
    <property type="entry name" value="all-alpha NTP pyrophosphatases"/>
    <property type="match status" value="1"/>
</dbReference>
<sequence length="201" mass="22022">MDLLSDVETFNRAADVLLLNEPGWPPHPDIDLALALIDEEAGELCDALNARDMIEVADGIADLLYVTAGLILRIGGRALVDLPNLVNITHRAPGWDVYDSEFTDYPEKIESAVANLKYAVERREHHLTCNYAEILVLSVAALGSILALPMEAVWRSVQASNLSKIVGGKVLRNDANKIVKPPTYMPPDIPKVLALYGWRAA</sequence>
<dbReference type="GO" id="GO:0016787">
    <property type="term" value="F:hydrolase activity"/>
    <property type="evidence" value="ECO:0007669"/>
    <property type="project" value="UniProtKB-KW"/>
</dbReference>
<dbReference type="InterPro" id="IPR023292">
    <property type="entry name" value="NTP_PyroPHydrolase-like_dom_sf"/>
</dbReference>
<evidence type="ECO:0000313" key="1">
    <source>
        <dbReference type="EMBL" id="NKY60375.1"/>
    </source>
</evidence>
<evidence type="ECO:0000313" key="2">
    <source>
        <dbReference type="Proteomes" id="UP000570678"/>
    </source>
</evidence>
<gene>
    <name evidence="1" type="ORF">HGA15_30420</name>
</gene>
<dbReference type="RefSeq" id="WP_062979935.1">
    <property type="nucleotide sequence ID" value="NZ_JAAXOT010000022.1"/>
</dbReference>
<dbReference type="EMBL" id="JAAXOT010000022">
    <property type="protein sequence ID" value="NKY60375.1"/>
    <property type="molecule type" value="Genomic_DNA"/>
</dbReference>
<organism evidence="1 2">
    <name type="scientific">Nocardia flavorosea</name>
    <dbReference type="NCBI Taxonomy" id="53429"/>
    <lineage>
        <taxon>Bacteria</taxon>
        <taxon>Bacillati</taxon>
        <taxon>Actinomycetota</taxon>
        <taxon>Actinomycetes</taxon>
        <taxon>Mycobacteriales</taxon>
        <taxon>Nocardiaceae</taxon>
        <taxon>Nocardia</taxon>
    </lineage>
</organism>
<dbReference type="CDD" id="cd11530">
    <property type="entry name" value="NTP-PPase_DR2231_like"/>
    <property type="match status" value="1"/>
</dbReference>
<dbReference type="InterPro" id="IPR021130">
    <property type="entry name" value="PRib-ATP_PPHydrolase-like"/>
</dbReference>
<name>A0A846YMV7_9NOCA</name>
<dbReference type="InterPro" id="IPR033653">
    <property type="entry name" value="NTP-PPase_DR2231-like"/>
</dbReference>
<reference evidence="1 2" key="1">
    <citation type="submission" date="2020-04" db="EMBL/GenBank/DDBJ databases">
        <title>MicrobeNet Type strains.</title>
        <authorList>
            <person name="Nicholson A.C."/>
        </authorList>
    </citation>
    <scope>NUCLEOTIDE SEQUENCE [LARGE SCALE GENOMIC DNA]</scope>
    <source>
        <strain evidence="1 2">JCM 3332</strain>
    </source>
</reference>
<protein>
    <submittedName>
        <fullName evidence="1">Nucleoside triphosphate pyrophosphohydrolase family protein</fullName>
    </submittedName>
</protein>
<dbReference type="Gene3D" id="1.10.3420.10">
    <property type="entry name" value="putative ntp pyrophosphohydrolase like domain"/>
    <property type="match status" value="2"/>
</dbReference>
<comment type="caution">
    <text evidence="1">The sequence shown here is derived from an EMBL/GenBank/DDBJ whole genome shotgun (WGS) entry which is preliminary data.</text>
</comment>
<dbReference type="AlphaFoldDB" id="A0A846YMV7"/>
<dbReference type="Proteomes" id="UP000570678">
    <property type="component" value="Unassembled WGS sequence"/>
</dbReference>
<accession>A0A846YMV7</accession>
<dbReference type="Pfam" id="PF01503">
    <property type="entry name" value="PRA-PH"/>
    <property type="match status" value="1"/>
</dbReference>
<keyword evidence="1" id="KW-0378">Hydrolase</keyword>
<proteinExistence type="predicted"/>